<dbReference type="EMBL" id="BARS01020173">
    <property type="protein sequence ID" value="GAG04221.1"/>
    <property type="molecule type" value="Genomic_DNA"/>
</dbReference>
<sequence>DSSGRMVFDYKMDDVAPKGWTASGVEVIHTIDWTGGRRQLACAKERHTSGDVCLFEPLSGKFLRRFREKADRLYVADVTGDWREEIIVLSGSELHVYHNAAANPRPKEKRFWSSRNYRRLKQCHNYYSP</sequence>
<accession>X0VUJ5</accession>
<comment type="caution">
    <text evidence="1">The sequence shown here is derived from an EMBL/GenBank/DDBJ whole genome shotgun (WGS) entry which is preliminary data.</text>
</comment>
<protein>
    <submittedName>
        <fullName evidence="1">Uncharacterized protein</fullName>
    </submittedName>
</protein>
<gene>
    <name evidence="1" type="ORF">S01H1_32569</name>
</gene>
<evidence type="ECO:0000313" key="1">
    <source>
        <dbReference type="EMBL" id="GAG04221.1"/>
    </source>
</evidence>
<proteinExistence type="predicted"/>
<name>X0VUJ5_9ZZZZ</name>
<dbReference type="AlphaFoldDB" id="X0VUJ5"/>
<reference evidence="1" key="1">
    <citation type="journal article" date="2014" name="Front. Microbiol.">
        <title>High frequency of phylogenetically diverse reductive dehalogenase-homologous genes in deep subseafloor sedimentary metagenomes.</title>
        <authorList>
            <person name="Kawai M."/>
            <person name="Futagami T."/>
            <person name="Toyoda A."/>
            <person name="Takaki Y."/>
            <person name="Nishi S."/>
            <person name="Hori S."/>
            <person name="Arai W."/>
            <person name="Tsubouchi T."/>
            <person name="Morono Y."/>
            <person name="Uchiyama I."/>
            <person name="Ito T."/>
            <person name="Fujiyama A."/>
            <person name="Inagaki F."/>
            <person name="Takami H."/>
        </authorList>
    </citation>
    <scope>NUCLEOTIDE SEQUENCE</scope>
    <source>
        <strain evidence="1">Expedition CK06-06</strain>
    </source>
</reference>
<organism evidence="1">
    <name type="scientific">marine sediment metagenome</name>
    <dbReference type="NCBI Taxonomy" id="412755"/>
    <lineage>
        <taxon>unclassified sequences</taxon>
        <taxon>metagenomes</taxon>
        <taxon>ecological metagenomes</taxon>
    </lineage>
</organism>
<feature type="non-terminal residue" evidence="1">
    <location>
        <position position="1"/>
    </location>
</feature>